<feature type="domain" description="DM13" evidence="2">
    <location>
        <begin position="42"/>
        <end position="149"/>
    </location>
</feature>
<dbReference type="PATRIC" id="fig|1727163.4.peg.2810"/>
<protein>
    <recommendedName>
        <fullName evidence="2">DM13 domain-containing protein</fullName>
    </recommendedName>
</protein>
<dbReference type="OrthoDB" id="884433at2"/>
<dbReference type="InterPro" id="IPR019545">
    <property type="entry name" value="DM13_domain"/>
</dbReference>
<dbReference type="STRING" id="1727163.AO498_13475"/>
<sequence length="149" mass="15498">MKKVLLLFYVAFLGLVSCSDDTDPVVIDPTVPSGPLSIQRMGSFVDQNGAGSTGSANLGVDSKGKEFLSFSSSFNTALATGTVTVFLSTSATFTPDPANGNPNLLALGPVRKAGENFFTIPTGTSTSKYTHVILWCGSVGIPFGNARLQ</sequence>
<reference evidence="4" key="1">
    <citation type="submission" date="2015-09" db="EMBL/GenBank/DDBJ databases">
        <title>Complete sequence of Algoriphagus sp. M8-2.</title>
        <authorList>
            <person name="Shintani M."/>
        </authorList>
    </citation>
    <scope>NUCLEOTIDE SEQUENCE [LARGE SCALE GENOMIC DNA]</scope>
    <source>
        <strain evidence="4">M8-2</strain>
    </source>
</reference>
<dbReference type="Proteomes" id="UP000073816">
    <property type="component" value="Chromosome"/>
</dbReference>
<reference evidence="3 4" key="2">
    <citation type="journal article" date="2016" name="Genome Announc.">
        <title>Complete Genome Sequence of Algoriphagus sp. Strain M8-2, Isolated from a Brackish Lake.</title>
        <authorList>
            <person name="Muraguchi Y."/>
            <person name="Kushimoto K."/>
            <person name="Ohtsubo Y."/>
            <person name="Suzuki T."/>
            <person name="Dohra H."/>
            <person name="Kimbara K."/>
            <person name="Shintani M."/>
        </authorList>
    </citation>
    <scope>NUCLEOTIDE SEQUENCE [LARGE SCALE GENOMIC DNA]</scope>
    <source>
        <strain evidence="3 4">M8-2</strain>
    </source>
</reference>
<feature type="chain" id="PRO_5007494115" description="DM13 domain-containing protein" evidence="1">
    <location>
        <begin position="23"/>
        <end position="149"/>
    </location>
</feature>
<dbReference type="EMBL" id="CP012836">
    <property type="protein sequence ID" value="AMQ57453.1"/>
    <property type="molecule type" value="Genomic_DNA"/>
</dbReference>
<organism evidence="3 4">
    <name type="scientific">Algoriphagus sanaruensis</name>
    <dbReference type="NCBI Taxonomy" id="1727163"/>
    <lineage>
        <taxon>Bacteria</taxon>
        <taxon>Pseudomonadati</taxon>
        <taxon>Bacteroidota</taxon>
        <taxon>Cytophagia</taxon>
        <taxon>Cytophagales</taxon>
        <taxon>Cyclobacteriaceae</taxon>
        <taxon>Algoriphagus</taxon>
    </lineage>
</organism>
<gene>
    <name evidence="3" type="ORF">AO498_13475</name>
</gene>
<evidence type="ECO:0000313" key="4">
    <source>
        <dbReference type="Proteomes" id="UP000073816"/>
    </source>
</evidence>
<feature type="signal peptide" evidence="1">
    <location>
        <begin position="1"/>
        <end position="22"/>
    </location>
</feature>
<keyword evidence="1" id="KW-0732">Signal</keyword>
<dbReference type="PROSITE" id="PS51257">
    <property type="entry name" value="PROKAR_LIPOPROTEIN"/>
    <property type="match status" value="1"/>
</dbReference>
<accession>A0A142EQP8</accession>
<evidence type="ECO:0000313" key="3">
    <source>
        <dbReference type="EMBL" id="AMQ57453.1"/>
    </source>
</evidence>
<proteinExistence type="predicted"/>
<dbReference type="Pfam" id="PF10517">
    <property type="entry name" value="DM13"/>
    <property type="match status" value="1"/>
</dbReference>
<evidence type="ECO:0000259" key="2">
    <source>
        <dbReference type="PROSITE" id="PS51549"/>
    </source>
</evidence>
<dbReference type="AlphaFoldDB" id="A0A142EQP8"/>
<dbReference type="KEGG" id="alm:AO498_13475"/>
<evidence type="ECO:0000256" key="1">
    <source>
        <dbReference type="SAM" id="SignalP"/>
    </source>
</evidence>
<name>A0A142EQP8_9BACT</name>
<dbReference type="PROSITE" id="PS51549">
    <property type="entry name" value="DM13"/>
    <property type="match status" value="1"/>
</dbReference>
<keyword evidence="4" id="KW-1185">Reference proteome</keyword>
<dbReference type="RefSeq" id="WP_067548664.1">
    <property type="nucleotide sequence ID" value="NZ_CP012836.1"/>
</dbReference>